<evidence type="ECO:0000313" key="2">
    <source>
        <dbReference type="EMBL" id="TYP66285.1"/>
    </source>
</evidence>
<dbReference type="SUPFAM" id="SSF53098">
    <property type="entry name" value="Ribonuclease H-like"/>
    <property type="match status" value="1"/>
</dbReference>
<sequence length="597" mass="67004">MEITLAEGMPVIALGALAFVNKLMPNGKVEIQLKKDRSRHVLTIDEIELINLSEKDSVPKPRLSEAMYRFHDTSIESAEIAQKRYVVLNKCVNNEITVSQAAEELDLSVSTIYKLRRSFAKEDGVMALLANKKGRKLGLSALQAPVEAVMDAAISKNYRGKGATVKKIHLSIIEECRRLELSPPSLSTVQRRVRKLSPLEKMTAIHGADYAKEKLGLKTGKLVLSRPLEQVQIDHTEVDILLAGTEDGERAVRPWLTVVIDSYTRVILGFYLALHPPSAVSVAAALSMACFTKASFLNAIGASSATYPFYGKPELIFVDNAVEFRSSKFVRACSLNNIRVEWRPIGKKHWGGIVERVIGTLMRKVHSLPGTTMSSVSQRPQGEINATVTFPRLLVWLTLQIEIYHNTSHRGLQGRSPANVWFEAFQTDNGSPIYPPLIADPFKFKLDFMPEDRRSITSRGIQFKRNFYSSQALALHVGRKDVIIKYDPFKMKKIWAYIDNNYIEADYGMTRPDMSLAEVMLASKPTKQPPWLTSEQGYAVRFEAEKLIRKRNVSKAKKENYELANSYIPGPSSEAELSDASELDGRKFIPTIYPVKE</sequence>
<dbReference type="InterPro" id="IPR036397">
    <property type="entry name" value="RNaseH_sf"/>
</dbReference>
<proteinExistence type="predicted"/>
<dbReference type="PROSITE" id="PS50994">
    <property type="entry name" value="INTEGRASE"/>
    <property type="match status" value="1"/>
</dbReference>
<dbReference type="GO" id="GO:0015074">
    <property type="term" value="P:DNA integration"/>
    <property type="evidence" value="ECO:0007669"/>
    <property type="project" value="InterPro"/>
</dbReference>
<dbReference type="Gene3D" id="3.30.420.10">
    <property type="entry name" value="Ribonuclease H-like superfamily/Ribonuclease H"/>
    <property type="match status" value="1"/>
</dbReference>
<comment type="caution">
    <text evidence="2">The sequence shown here is derived from an EMBL/GenBank/DDBJ whole genome shotgun (WGS) entry which is preliminary data.</text>
</comment>
<dbReference type="AlphaFoldDB" id="A0A5S5BGS7"/>
<dbReference type="RefSeq" id="WP_127839241.1">
    <property type="nucleotide sequence ID" value="NZ_JAMOIC010000016.1"/>
</dbReference>
<evidence type="ECO:0000313" key="3">
    <source>
        <dbReference type="Proteomes" id="UP000324282"/>
    </source>
</evidence>
<name>A0A5S5BGS7_STUST</name>
<dbReference type="Pfam" id="PF09299">
    <property type="entry name" value="Mu-transpos_C"/>
    <property type="match status" value="1"/>
</dbReference>
<organism evidence="2 3">
    <name type="scientific">Stutzerimonas stutzeri</name>
    <name type="common">Pseudomonas stutzeri</name>
    <dbReference type="NCBI Taxonomy" id="316"/>
    <lineage>
        <taxon>Bacteria</taxon>
        <taxon>Pseudomonadati</taxon>
        <taxon>Pseudomonadota</taxon>
        <taxon>Gammaproteobacteria</taxon>
        <taxon>Pseudomonadales</taxon>
        <taxon>Pseudomonadaceae</taxon>
        <taxon>Stutzerimonas</taxon>
    </lineage>
</organism>
<reference evidence="2 3" key="1">
    <citation type="submission" date="2019-07" db="EMBL/GenBank/DDBJ databases">
        <title>Deep subsurface shale carbon reservoir microbial communities from Ohio and West Virginia, USA.</title>
        <authorList>
            <person name="Wrighton K."/>
        </authorList>
    </citation>
    <scope>NUCLEOTIDE SEQUENCE [LARGE SCALE GENOMIC DNA]</scope>
    <source>
        <strain evidence="2 3">NP_8Ht</strain>
    </source>
</reference>
<accession>A0A5S5BGS7</accession>
<dbReference type="InterPro" id="IPR001584">
    <property type="entry name" value="Integrase_cat-core"/>
</dbReference>
<dbReference type="Proteomes" id="UP000324282">
    <property type="component" value="Unassembled WGS sequence"/>
</dbReference>
<dbReference type="InterPro" id="IPR009004">
    <property type="entry name" value="Transposase_Mu_C"/>
</dbReference>
<dbReference type="InterPro" id="IPR012337">
    <property type="entry name" value="RNaseH-like_sf"/>
</dbReference>
<dbReference type="InterPro" id="IPR015378">
    <property type="entry name" value="Transposase-like_Mu_C"/>
</dbReference>
<dbReference type="OrthoDB" id="501284at2"/>
<protein>
    <submittedName>
        <fullName evidence="2">Putative transposase</fullName>
    </submittedName>
</protein>
<gene>
    <name evidence="2" type="ORF">A9A72_121283</name>
</gene>
<evidence type="ECO:0000259" key="1">
    <source>
        <dbReference type="PROSITE" id="PS50994"/>
    </source>
</evidence>
<feature type="domain" description="Integrase catalytic" evidence="1">
    <location>
        <begin position="223"/>
        <end position="425"/>
    </location>
</feature>
<dbReference type="GO" id="GO:0003676">
    <property type="term" value="F:nucleic acid binding"/>
    <property type="evidence" value="ECO:0007669"/>
    <property type="project" value="InterPro"/>
</dbReference>
<dbReference type="EMBL" id="VNHQ01000011">
    <property type="protein sequence ID" value="TYP66285.1"/>
    <property type="molecule type" value="Genomic_DNA"/>
</dbReference>
<dbReference type="SUPFAM" id="SSF50610">
    <property type="entry name" value="mu transposase, C-terminal domain"/>
    <property type="match status" value="1"/>
</dbReference>